<reference evidence="4 5" key="1">
    <citation type="submission" date="2021-01" db="EMBL/GenBank/DDBJ databases">
        <title>Genomic Encyclopedia of Type Strains, Phase IV (KMG-IV): sequencing the most valuable type-strain genomes for metagenomic binning, comparative biology and taxonomic classification.</title>
        <authorList>
            <person name="Goeker M."/>
        </authorList>
    </citation>
    <scope>NUCLEOTIDE SEQUENCE [LARGE SCALE GENOMIC DNA]</scope>
    <source>
        <strain evidence="4 5">DSM 24436</strain>
    </source>
</reference>
<proteinExistence type="predicted"/>
<keyword evidence="2" id="KW-0732">Signal</keyword>
<protein>
    <recommendedName>
        <fullName evidence="3">SLH domain-containing protein</fullName>
    </recommendedName>
</protein>
<dbReference type="InterPro" id="IPR001119">
    <property type="entry name" value="SLH_dom"/>
</dbReference>
<evidence type="ECO:0000259" key="3">
    <source>
        <dbReference type="PROSITE" id="PS51272"/>
    </source>
</evidence>
<keyword evidence="1" id="KW-0677">Repeat</keyword>
<feature type="domain" description="SLH" evidence="3">
    <location>
        <begin position="352"/>
        <end position="413"/>
    </location>
</feature>
<evidence type="ECO:0000313" key="4">
    <source>
        <dbReference type="EMBL" id="MBM7562692.1"/>
    </source>
</evidence>
<organism evidence="4 5">
    <name type="scientific">Fusibacter tunisiensis</name>
    <dbReference type="NCBI Taxonomy" id="1008308"/>
    <lineage>
        <taxon>Bacteria</taxon>
        <taxon>Bacillati</taxon>
        <taxon>Bacillota</taxon>
        <taxon>Clostridia</taxon>
        <taxon>Eubacteriales</taxon>
        <taxon>Eubacteriales Family XII. Incertae Sedis</taxon>
        <taxon>Fusibacter</taxon>
    </lineage>
</organism>
<dbReference type="EMBL" id="JAFBDT010000026">
    <property type="protein sequence ID" value="MBM7562692.1"/>
    <property type="molecule type" value="Genomic_DNA"/>
</dbReference>
<sequence>MKKSKKIMAMILMVFMMTSILPMGFSATALELSTTEGKAQGEAFGALEGADAAQRDFNLGRVSNYLLDMPTHAEITKQYNLSKDDAYYRNAFLTGFRAQYEIAYKSTYREMNLKIISEPYLLAEEQGAGLGTIEGQISAMKDYYSGYDNDWERGYRNFIYKGSLYNRYQLENETARYRLKFENAFRDSFRTAYIETYQGANIDLATRNSNLILVDMYQKTISFEDAAISFTGGSMVTEASTPVTLEFPEGTLYEPTYFSMYKIPNSFNMDNYKYRPVSSKFVVSIDNVLRGVTLNAPIELSFEYYGSERAGIYMWKNNQWHYQYTEIEEGTLKTIIPAGYYTGGEYAIFIDDKFNYISDIGFNWAYREIYTLMRRGIVEDSLKFRPNDLITRAEFADMIYKSASPTKPYTGAGTYAYADVAQYGDYKTAIEYVVSKQYMKLDDSGAFNPMATVTYADVEKTMGMLLTRTFNWGEIARKMMYDKYARSEGAMDIQKSIKRSEVAYMIYDVFK</sequence>
<dbReference type="Proteomes" id="UP000767854">
    <property type="component" value="Unassembled WGS sequence"/>
</dbReference>
<evidence type="ECO:0000256" key="1">
    <source>
        <dbReference type="ARBA" id="ARBA00022737"/>
    </source>
</evidence>
<evidence type="ECO:0000313" key="5">
    <source>
        <dbReference type="Proteomes" id="UP000767854"/>
    </source>
</evidence>
<evidence type="ECO:0000256" key="2">
    <source>
        <dbReference type="SAM" id="SignalP"/>
    </source>
</evidence>
<gene>
    <name evidence="4" type="ORF">JOC49_002253</name>
</gene>
<dbReference type="RefSeq" id="WP_204665119.1">
    <property type="nucleotide sequence ID" value="NZ_JAFBDT010000026.1"/>
</dbReference>
<dbReference type="PROSITE" id="PS51272">
    <property type="entry name" value="SLH"/>
    <property type="match status" value="1"/>
</dbReference>
<comment type="caution">
    <text evidence="4">The sequence shown here is derived from an EMBL/GenBank/DDBJ whole genome shotgun (WGS) entry which is preliminary data.</text>
</comment>
<feature type="chain" id="PRO_5046306405" description="SLH domain-containing protein" evidence="2">
    <location>
        <begin position="30"/>
        <end position="511"/>
    </location>
</feature>
<name>A0ABS2MTJ3_9FIRM</name>
<keyword evidence="5" id="KW-1185">Reference proteome</keyword>
<accession>A0ABS2MTJ3</accession>
<feature type="signal peptide" evidence="2">
    <location>
        <begin position="1"/>
        <end position="29"/>
    </location>
</feature>
<dbReference type="Pfam" id="PF00395">
    <property type="entry name" value="SLH"/>
    <property type="match status" value="2"/>
</dbReference>